<organism evidence="2 3">
    <name type="scientific">Aetokthonos hydrillicola Thurmond2011</name>
    <dbReference type="NCBI Taxonomy" id="2712845"/>
    <lineage>
        <taxon>Bacteria</taxon>
        <taxon>Bacillati</taxon>
        <taxon>Cyanobacteriota</taxon>
        <taxon>Cyanophyceae</taxon>
        <taxon>Nostocales</taxon>
        <taxon>Hapalosiphonaceae</taxon>
        <taxon>Aetokthonos</taxon>
    </lineage>
</organism>
<evidence type="ECO:0000313" key="3">
    <source>
        <dbReference type="Proteomes" id="UP000667802"/>
    </source>
</evidence>
<feature type="transmembrane region" description="Helical" evidence="1">
    <location>
        <begin position="289"/>
        <end position="308"/>
    </location>
</feature>
<dbReference type="AlphaFoldDB" id="A0AAP5IA24"/>
<feature type="transmembrane region" description="Helical" evidence="1">
    <location>
        <begin position="72"/>
        <end position="91"/>
    </location>
</feature>
<dbReference type="RefSeq" id="WP_208339166.1">
    <property type="nucleotide sequence ID" value="NZ_CAWQFN010000498.1"/>
</dbReference>
<sequence length="466" mass="53562">MKKSWQIFLFFLLLFVVLTIPLVDSWNDKSRMATIQSLVEHGTFAIDNSQFLGTGDKYFYQGHFYSDKPPILAMYGSVYYFFLKIFGITFSQYKNLTYYFLTLLTVGVSTCVGMVYFYKILNLLKIEEKWADVVVLVTGAGTLLLPYSTVFNNHTVSGVLLLIGFYCLLKIKIQKSLKDAFFIGFIVTLAGSIDITTFLFLPFFTIAFFNKQIKSKLAFILGCVPVVFVYFGLNIYTSGSLIPPAMNKALWNYPGSYFGENSLSGVAHFSDIPSLLNYAYHMLLGNRGLISYTPILIFSFYGFVKLLFNREFKYRKEYVLMFVASCSYVLLYIFRSNNFSGWAYGVRWYADLMFLLCLPIAHIYYEIHNLKAVRILFFITASISILVSFVGAIYPFTAAEVPTSSSFLNAFIYYVLEANQYIPEGDIRILFKQRFIMITIVASFILVKFIYNYRKFIKSSIKTINP</sequence>
<dbReference type="EMBL" id="JAALHA020000012">
    <property type="protein sequence ID" value="MDR9897434.1"/>
    <property type="molecule type" value="Genomic_DNA"/>
</dbReference>
<feature type="transmembrane region" description="Helical" evidence="1">
    <location>
        <begin position="130"/>
        <end position="148"/>
    </location>
</feature>
<dbReference type="Proteomes" id="UP000667802">
    <property type="component" value="Unassembled WGS sequence"/>
</dbReference>
<keyword evidence="1" id="KW-0812">Transmembrane</keyword>
<proteinExistence type="predicted"/>
<feature type="transmembrane region" description="Helical" evidence="1">
    <location>
        <begin position="180"/>
        <end position="205"/>
    </location>
</feature>
<feature type="transmembrane region" description="Helical" evidence="1">
    <location>
        <begin position="372"/>
        <end position="396"/>
    </location>
</feature>
<feature type="transmembrane region" description="Helical" evidence="1">
    <location>
        <begin position="435"/>
        <end position="453"/>
    </location>
</feature>
<feature type="transmembrane region" description="Helical" evidence="1">
    <location>
        <begin position="155"/>
        <end position="174"/>
    </location>
</feature>
<feature type="transmembrane region" description="Helical" evidence="1">
    <location>
        <begin position="217"/>
        <end position="236"/>
    </location>
</feature>
<evidence type="ECO:0000256" key="1">
    <source>
        <dbReference type="SAM" id="Phobius"/>
    </source>
</evidence>
<feature type="transmembrane region" description="Helical" evidence="1">
    <location>
        <begin position="317"/>
        <end position="334"/>
    </location>
</feature>
<evidence type="ECO:0000313" key="2">
    <source>
        <dbReference type="EMBL" id="MDR9897434.1"/>
    </source>
</evidence>
<reference evidence="3" key="1">
    <citation type="journal article" date="2021" name="Science">
        <title>Hunting the eagle killer: A cyanobacterial neurotoxin causes vacuolar myelinopathy.</title>
        <authorList>
            <person name="Breinlinger S."/>
            <person name="Phillips T.J."/>
            <person name="Haram B.N."/>
            <person name="Mares J."/>
            <person name="Martinez Yerena J.A."/>
            <person name="Hrouzek P."/>
            <person name="Sobotka R."/>
            <person name="Henderson W.M."/>
            <person name="Schmieder P."/>
            <person name="Williams S.M."/>
            <person name="Lauderdale J.D."/>
            <person name="Wilde H.D."/>
            <person name="Gerrin W."/>
            <person name="Kust A."/>
            <person name="Washington J.W."/>
            <person name="Wagner C."/>
            <person name="Geier B."/>
            <person name="Liebeke M."/>
            <person name="Enke H."/>
            <person name="Niedermeyer T.H.J."/>
            <person name="Wilde S.B."/>
        </authorList>
    </citation>
    <scope>NUCLEOTIDE SEQUENCE [LARGE SCALE GENOMIC DNA]</scope>
    <source>
        <strain evidence="3">Thurmond2011</strain>
    </source>
</reference>
<accession>A0AAP5IA24</accession>
<comment type="caution">
    <text evidence="2">The sequence shown here is derived from an EMBL/GenBank/DDBJ whole genome shotgun (WGS) entry which is preliminary data.</text>
</comment>
<feature type="transmembrane region" description="Helical" evidence="1">
    <location>
        <begin position="98"/>
        <end position="118"/>
    </location>
</feature>
<keyword evidence="1" id="KW-1133">Transmembrane helix</keyword>
<name>A0AAP5IA24_9CYAN</name>
<feature type="transmembrane region" description="Helical" evidence="1">
    <location>
        <begin position="346"/>
        <end position="365"/>
    </location>
</feature>
<gene>
    <name evidence="2" type="ORF">G7B40_023110</name>
</gene>
<keyword evidence="1" id="KW-0472">Membrane</keyword>
<keyword evidence="3" id="KW-1185">Reference proteome</keyword>
<protein>
    <submittedName>
        <fullName evidence="2">Uncharacterized protein</fullName>
    </submittedName>
</protein>